<comment type="caution">
    <text evidence="1">The sequence shown here is derived from an EMBL/GenBank/DDBJ whole genome shotgun (WGS) entry which is preliminary data.</text>
</comment>
<dbReference type="EMBL" id="BAAAOP010000003">
    <property type="protein sequence ID" value="GAA2186172.1"/>
    <property type="molecule type" value="Genomic_DNA"/>
</dbReference>
<reference evidence="2" key="1">
    <citation type="journal article" date="2019" name="Int. J. Syst. Evol. Microbiol.">
        <title>The Global Catalogue of Microorganisms (GCM) 10K type strain sequencing project: providing services to taxonomists for standard genome sequencing and annotation.</title>
        <authorList>
            <consortium name="The Broad Institute Genomics Platform"/>
            <consortium name="The Broad Institute Genome Sequencing Center for Infectious Disease"/>
            <person name="Wu L."/>
            <person name="Ma J."/>
        </authorList>
    </citation>
    <scope>NUCLEOTIDE SEQUENCE [LARGE SCALE GENOMIC DNA]</scope>
    <source>
        <strain evidence="2">JCM 14919</strain>
    </source>
</reference>
<dbReference type="Proteomes" id="UP001501084">
    <property type="component" value="Unassembled WGS sequence"/>
</dbReference>
<keyword evidence="2" id="KW-1185">Reference proteome</keyword>
<organism evidence="1 2">
    <name type="scientific">Leucobacter alluvii</name>
    <dbReference type="NCBI Taxonomy" id="340321"/>
    <lineage>
        <taxon>Bacteria</taxon>
        <taxon>Bacillati</taxon>
        <taxon>Actinomycetota</taxon>
        <taxon>Actinomycetes</taxon>
        <taxon>Micrococcales</taxon>
        <taxon>Microbacteriaceae</taxon>
        <taxon>Leucobacter</taxon>
    </lineage>
</organism>
<accession>A0ABP5MTZ2</accession>
<evidence type="ECO:0000313" key="1">
    <source>
        <dbReference type="EMBL" id="GAA2186172.1"/>
    </source>
</evidence>
<name>A0ABP5MTZ2_9MICO</name>
<proteinExistence type="predicted"/>
<protein>
    <submittedName>
        <fullName evidence="1">Uncharacterized protein</fullName>
    </submittedName>
</protein>
<sequence>MHGALGALDAGEHRGDLAREEFAELGQPRTVPVPHDEIRSEMRLERAQVVRHCRHAVPQCISGARQAPVLAHGEEHSELLQGDHLIQTMSRSVNT</sequence>
<evidence type="ECO:0000313" key="2">
    <source>
        <dbReference type="Proteomes" id="UP001501084"/>
    </source>
</evidence>
<gene>
    <name evidence="1" type="ORF">GCM10009786_05780</name>
</gene>